<evidence type="ECO:0000313" key="3">
    <source>
        <dbReference type="Proteomes" id="UP000308828"/>
    </source>
</evidence>
<dbReference type="InterPro" id="IPR051916">
    <property type="entry name" value="GPI-anchor_lipid_remodeler"/>
</dbReference>
<keyword evidence="2" id="KW-0378">Hydrolase</keyword>
<reference evidence="2 3" key="1">
    <citation type="submission" date="2019-04" db="EMBL/GenBank/DDBJ databases">
        <title>Genome sequence of strain shin9-1.</title>
        <authorList>
            <person name="Gao J."/>
            <person name="Sun J."/>
        </authorList>
    </citation>
    <scope>NUCLEOTIDE SEQUENCE [LARGE SCALE GENOMIC DNA]</scope>
    <source>
        <strain evidence="3">shin9-1</strain>
    </source>
</reference>
<dbReference type="OrthoDB" id="9813425at2"/>
<feature type="domain" description="Endonuclease/exonuclease/phosphatase" evidence="1">
    <location>
        <begin position="45"/>
        <end position="262"/>
    </location>
</feature>
<dbReference type="Proteomes" id="UP000308828">
    <property type="component" value="Unassembled WGS sequence"/>
</dbReference>
<gene>
    <name evidence="2" type="ORF">FAA97_01130</name>
</gene>
<organism evidence="2 3">
    <name type="scientific">Peteryoungia ipomoeae</name>
    <dbReference type="NCBI Taxonomy" id="1210932"/>
    <lineage>
        <taxon>Bacteria</taxon>
        <taxon>Pseudomonadati</taxon>
        <taxon>Pseudomonadota</taxon>
        <taxon>Alphaproteobacteria</taxon>
        <taxon>Hyphomicrobiales</taxon>
        <taxon>Rhizobiaceae</taxon>
        <taxon>Peteryoungia</taxon>
    </lineage>
</organism>
<keyword evidence="3" id="KW-1185">Reference proteome</keyword>
<dbReference type="SUPFAM" id="SSF56219">
    <property type="entry name" value="DNase I-like"/>
    <property type="match status" value="1"/>
</dbReference>
<name>A0A4S8P6G9_9HYPH</name>
<dbReference type="Pfam" id="PF03372">
    <property type="entry name" value="Exo_endo_phos"/>
    <property type="match status" value="1"/>
</dbReference>
<dbReference type="InterPro" id="IPR036691">
    <property type="entry name" value="Endo/exonu/phosph_ase_sf"/>
</dbReference>
<keyword evidence="2" id="KW-0269">Exonuclease</keyword>
<dbReference type="GO" id="GO:0004527">
    <property type="term" value="F:exonuclease activity"/>
    <property type="evidence" value="ECO:0007669"/>
    <property type="project" value="UniProtKB-KW"/>
</dbReference>
<dbReference type="GO" id="GO:0006506">
    <property type="term" value="P:GPI anchor biosynthetic process"/>
    <property type="evidence" value="ECO:0007669"/>
    <property type="project" value="TreeGrafter"/>
</dbReference>
<comment type="caution">
    <text evidence="2">The sequence shown here is derived from an EMBL/GenBank/DDBJ whole genome shotgun (WGS) entry which is preliminary data.</text>
</comment>
<protein>
    <submittedName>
        <fullName evidence="2">Endonuclease/exonuclease/phosphatase family protein</fullName>
    </submittedName>
</protein>
<dbReference type="GO" id="GO:0016020">
    <property type="term" value="C:membrane"/>
    <property type="evidence" value="ECO:0007669"/>
    <property type="project" value="GOC"/>
</dbReference>
<evidence type="ECO:0000313" key="2">
    <source>
        <dbReference type="EMBL" id="THV24845.1"/>
    </source>
</evidence>
<evidence type="ECO:0000259" key="1">
    <source>
        <dbReference type="Pfam" id="PF03372"/>
    </source>
</evidence>
<keyword evidence="2" id="KW-0540">Nuclease</keyword>
<keyword evidence="2" id="KW-0255">Endonuclease</keyword>
<dbReference type="EMBL" id="STGV01000001">
    <property type="protein sequence ID" value="THV24845.1"/>
    <property type="molecule type" value="Genomic_DNA"/>
</dbReference>
<dbReference type="GO" id="GO:0004519">
    <property type="term" value="F:endonuclease activity"/>
    <property type="evidence" value="ECO:0007669"/>
    <property type="project" value="UniProtKB-KW"/>
</dbReference>
<dbReference type="PANTHER" id="PTHR14859">
    <property type="entry name" value="CALCOFLUOR WHITE HYPERSENSITIVE PROTEIN PRECURSOR"/>
    <property type="match status" value="1"/>
</dbReference>
<sequence length="275" mass="30145">MSPIVTDKRGQSLAGTLLTTLRNRRSVRDIPSQVGPNQQRALTVASYNVHKCVGADGRFDPGRIIEVIREISPDVIALQEADKRFGERSGLLDLNRLRLETGLVPVPIVTGPKSHGWRGNLLLFRHGVVSDVHQIALPGLEPRGALVAEIDLSGSAGLRIVAAHLGLLRWARKQQADTILNLLNDRDDRPTILMGDFNEWRLGKGSALTRLEPVFGPLPPAIPSFPARLPVLSLDRIMANRADLIRTLTVHDSVLARVASDHLPLVAHLDIERVV</sequence>
<dbReference type="AlphaFoldDB" id="A0A4S8P6G9"/>
<dbReference type="PANTHER" id="PTHR14859:SF15">
    <property type="entry name" value="ENDONUCLEASE_EXONUCLEASE_PHOSPHATASE DOMAIN-CONTAINING PROTEIN"/>
    <property type="match status" value="1"/>
</dbReference>
<dbReference type="InterPro" id="IPR005135">
    <property type="entry name" value="Endo/exonuclease/phosphatase"/>
</dbReference>
<accession>A0A4S8P6G9</accession>
<proteinExistence type="predicted"/>
<dbReference type="Gene3D" id="3.60.10.10">
    <property type="entry name" value="Endonuclease/exonuclease/phosphatase"/>
    <property type="match status" value="1"/>
</dbReference>